<keyword evidence="1" id="KW-0175">Coiled coil</keyword>
<organism evidence="3 4">
    <name type="scientific">Ciona savignyi</name>
    <name type="common">Pacific transparent sea squirt</name>
    <dbReference type="NCBI Taxonomy" id="51511"/>
    <lineage>
        <taxon>Eukaryota</taxon>
        <taxon>Metazoa</taxon>
        <taxon>Chordata</taxon>
        <taxon>Tunicata</taxon>
        <taxon>Ascidiacea</taxon>
        <taxon>Phlebobranchia</taxon>
        <taxon>Cionidae</taxon>
        <taxon>Ciona</taxon>
    </lineage>
</organism>
<dbReference type="InterPro" id="IPR050923">
    <property type="entry name" value="Cell_Proc_Reg/RNA_Proc"/>
</dbReference>
<evidence type="ECO:0000256" key="1">
    <source>
        <dbReference type="SAM" id="Coils"/>
    </source>
</evidence>
<dbReference type="Pfam" id="PF00498">
    <property type="entry name" value="FHA"/>
    <property type="match status" value="1"/>
</dbReference>
<reference evidence="3" key="2">
    <citation type="submission" date="2025-08" db="UniProtKB">
        <authorList>
            <consortium name="Ensembl"/>
        </authorList>
    </citation>
    <scope>IDENTIFICATION</scope>
</reference>
<reference evidence="4" key="1">
    <citation type="submission" date="2003-08" db="EMBL/GenBank/DDBJ databases">
        <authorList>
            <person name="Birren B."/>
            <person name="Nusbaum C."/>
            <person name="Abebe A."/>
            <person name="Abouelleil A."/>
            <person name="Adekoya E."/>
            <person name="Ait-zahra M."/>
            <person name="Allen N."/>
            <person name="Allen T."/>
            <person name="An P."/>
            <person name="Anderson M."/>
            <person name="Anderson S."/>
            <person name="Arachchi H."/>
            <person name="Armbruster J."/>
            <person name="Bachantsang P."/>
            <person name="Baldwin J."/>
            <person name="Barry A."/>
            <person name="Bayul T."/>
            <person name="Blitshsteyn B."/>
            <person name="Bloom T."/>
            <person name="Blye J."/>
            <person name="Boguslavskiy L."/>
            <person name="Borowsky M."/>
            <person name="Boukhgalter B."/>
            <person name="Brunache A."/>
            <person name="Butler J."/>
            <person name="Calixte N."/>
            <person name="Calvo S."/>
            <person name="Camarata J."/>
            <person name="Campo K."/>
            <person name="Chang J."/>
            <person name="Cheshatsang Y."/>
            <person name="Citroen M."/>
            <person name="Collymore A."/>
            <person name="Considine T."/>
            <person name="Cook A."/>
            <person name="Cooke P."/>
            <person name="Corum B."/>
            <person name="Cuomo C."/>
            <person name="David R."/>
            <person name="Dawoe T."/>
            <person name="Degray S."/>
            <person name="Dodge S."/>
            <person name="Dooley K."/>
            <person name="Dorje P."/>
            <person name="Dorjee K."/>
            <person name="Dorris L."/>
            <person name="Duffey N."/>
            <person name="Dupes A."/>
            <person name="Elkins T."/>
            <person name="Engels R."/>
            <person name="Erickson J."/>
            <person name="Farina A."/>
            <person name="Faro S."/>
            <person name="Ferreira P."/>
            <person name="Fischer H."/>
            <person name="Fitzgerald M."/>
            <person name="Foley K."/>
            <person name="Gage D."/>
            <person name="Galagan J."/>
            <person name="Gearin G."/>
            <person name="Gnerre S."/>
            <person name="Gnirke A."/>
            <person name="Goyette A."/>
            <person name="Graham J."/>
            <person name="Grandbois E."/>
            <person name="Gyaltsen K."/>
            <person name="Hafez N."/>
            <person name="Hagopian D."/>
            <person name="Hagos B."/>
            <person name="Hall J."/>
            <person name="Hatcher B."/>
            <person name="Heller A."/>
            <person name="Higgins H."/>
            <person name="Honan T."/>
            <person name="Horn A."/>
            <person name="Houde N."/>
            <person name="Hughes L."/>
            <person name="Hulme W."/>
            <person name="Husby E."/>
            <person name="Iliev I."/>
            <person name="Jaffe D."/>
            <person name="Jones C."/>
            <person name="Kamal M."/>
            <person name="Kamat A."/>
            <person name="Kamvysselis M."/>
            <person name="Karlsson E."/>
            <person name="Kells C."/>
            <person name="Kieu A."/>
            <person name="Kisner P."/>
            <person name="Kodira C."/>
            <person name="Kulbokas E."/>
            <person name="Labutti K."/>
            <person name="Lama D."/>
            <person name="Landers T."/>
            <person name="Leger J."/>
            <person name="Levine S."/>
            <person name="Lewis D."/>
            <person name="Lewis T."/>
            <person name="Lindblad-toh K."/>
            <person name="Liu X."/>
            <person name="Lokyitsang T."/>
            <person name="Lokyitsang Y."/>
            <person name="Lucien O."/>
            <person name="Lui A."/>
            <person name="Ma L.J."/>
            <person name="Mabbitt R."/>
            <person name="Macdonald J."/>
            <person name="Maclean C."/>
            <person name="Major J."/>
            <person name="Manning J."/>
            <person name="Marabella R."/>
            <person name="Maru K."/>
            <person name="Matthews C."/>
            <person name="Mauceli E."/>
            <person name="Mccarthy M."/>
            <person name="Mcdonough S."/>
            <person name="Mcghee T."/>
            <person name="Meldrim J."/>
            <person name="Meneus L."/>
            <person name="Mesirov J."/>
            <person name="Mihalev A."/>
            <person name="Mihova T."/>
            <person name="Mikkelsen T."/>
            <person name="Mlenga V."/>
            <person name="Moru K."/>
            <person name="Mozes J."/>
            <person name="Mulrain L."/>
            <person name="Munson G."/>
            <person name="Naylor J."/>
            <person name="Newes C."/>
            <person name="Nguyen C."/>
            <person name="Nguyen N."/>
            <person name="Nguyen T."/>
            <person name="Nicol R."/>
            <person name="Nielsen C."/>
            <person name="Nizzari M."/>
            <person name="Norbu C."/>
            <person name="Norbu N."/>
            <person name="O'donnell P."/>
            <person name="Okoawo O."/>
            <person name="O'leary S."/>
            <person name="Omotosho B."/>
            <person name="O'neill K."/>
            <person name="Osman S."/>
            <person name="Parker S."/>
            <person name="Perrin D."/>
            <person name="Phunkhang P."/>
            <person name="Piqani B."/>
            <person name="Purcell S."/>
            <person name="Rachupka T."/>
            <person name="Ramasamy U."/>
            <person name="Rameau R."/>
            <person name="Ray V."/>
            <person name="Raymond C."/>
            <person name="Retta R."/>
            <person name="Richardson S."/>
            <person name="Rise C."/>
            <person name="Rodriguez J."/>
            <person name="Rogers J."/>
            <person name="Rogov P."/>
            <person name="Rutman M."/>
            <person name="Schupbach R."/>
            <person name="Seaman C."/>
            <person name="Settipalli S."/>
            <person name="Sharpe T."/>
            <person name="Sheridan J."/>
            <person name="Sherpa N."/>
            <person name="Shi J."/>
            <person name="Smirnov S."/>
            <person name="Smith C."/>
            <person name="Sougnez C."/>
            <person name="Spencer B."/>
            <person name="Stalker J."/>
            <person name="Stange-thomann N."/>
            <person name="Stavropoulos S."/>
            <person name="Stetson K."/>
            <person name="Stone C."/>
            <person name="Stone S."/>
            <person name="Stubbs M."/>
            <person name="Talamas J."/>
            <person name="Tchuinga P."/>
            <person name="Tenzing P."/>
            <person name="Tesfaye S."/>
            <person name="Theodore J."/>
            <person name="Thoulutsang Y."/>
            <person name="Topham K."/>
            <person name="Towey S."/>
            <person name="Tsamla T."/>
            <person name="Tsomo N."/>
            <person name="Vallee D."/>
            <person name="Vassiliev H."/>
            <person name="Venkataraman V."/>
            <person name="Vinson J."/>
            <person name="Vo A."/>
            <person name="Wade C."/>
            <person name="Wang S."/>
            <person name="Wangchuk T."/>
            <person name="Wangdi T."/>
            <person name="Whittaker C."/>
            <person name="Wilkinson J."/>
            <person name="Wu Y."/>
            <person name="Wyman D."/>
            <person name="Yadav S."/>
            <person name="Yang S."/>
            <person name="Yang X."/>
            <person name="Yeager S."/>
            <person name="Yee E."/>
            <person name="Young G."/>
            <person name="Zainoun J."/>
            <person name="Zembeck L."/>
            <person name="Zimmer A."/>
            <person name="Zody M."/>
            <person name="Lander E."/>
        </authorList>
    </citation>
    <scope>NUCLEOTIDE SEQUENCE [LARGE SCALE GENOMIC DNA]</scope>
</reference>
<dbReference type="CDD" id="cd22677">
    <property type="entry name" value="FHA_Kanadaptin"/>
    <property type="match status" value="1"/>
</dbReference>
<accession>H2YR94</accession>
<dbReference type="InterPro" id="IPR000253">
    <property type="entry name" value="FHA_dom"/>
</dbReference>
<dbReference type="Gene3D" id="2.60.200.20">
    <property type="match status" value="1"/>
</dbReference>
<sequence>PTPKLDYSAPRWSTPIDGSSYSLEVLKAGAIVNNHELKEKDHFVFGRLPVCDFMLEHPSISRHHAVLQFGKPNEADDVELQKDGSAGFYLIDLGSTHGTFINKTKIPSNKYYRVKVGHMMKFGGSTRIHILQGPSSDEEAVADQSPSELREINRAKREDLAKRMLGDDVENVEDECKKRSVDKDAGISWGMLEDAVEEEQDQPEGSVELGLTDIKERFYVKDPHKALKNFYEKEGIELDFECTEKRAGQWTARLEMPVDTASGHAIYAEASVTGKRRDAVNNCALEACRILDKHGMFKQSERHHRKVKQWEKDDFYDSDEDGYLDRTGELDVKRTQRQHRIGRGASKSGEKVQTYQSLNEQIDLLGREISQIEKQLDEDKKVTQSKPDMEDPLEAFMQEVRAGRTLDSSTRSKLKQRLFAARKESARLGKLAAIARPSSLPPLNK</sequence>
<dbReference type="CDD" id="cd19856">
    <property type="entry name" value="DSRM_Kanadaptin"/>
    <property type="match status" value="1"/>
</dbReference>
<evidence type="ECO:0000313" key="3">
    <source>
        <dbReference type="Ensembl" id="ENSCSAVP00000007854.1"/>
    </source>
</evidence>
<protein>
    <recommendedName>
        <fullName evidence="2">FHA domain-containing protein</fullName>
    </recommendedName>
</protein>
<dbReference type="InParanoid" id="H2YR94"/>
<dbReference type="PROSITE" id="PS50006">
    <property type="entry name" value="FHA_DOMAIN"/>
    <property type="match status" value="1"/>
</dbReference>
<dbReference type="AlphaFoldDB" id="H2YR94"/>
<dbReference type="SUPFAM" id="SSF49879">
    <property type="entry name" value="SMAD/FHA domain"/>
    <property type="match status" value="1"/>
</dbReference>
<feature type="domain" description="FHA" evidence="2">
    <location>
        <begin position="43"/>
        <end position="106"/>
    </location>
</feature>
<evidence type="ECO:0000313" key="4">
    <source>
        <dbReference type="Proteomes" id="UP000007875"/>
    </source>
</evidence>
<dbReference type="GeneTree" id="ENSGT00940000155320"/>
<keyword evidence="4" id="KW-1185">Reference proteome</keyword>
<dbReference type="Ensembl" id="ENSCSAVT00000007959.1">
    <property type="protein sequence ID" value="ENSCSAVP00000007854.1"/>
    <property type="gene ID" value="ENSCSAVG00000004694.1"/>
</dbReference>
<dbReference type="InterPro" id="IPR008984">
    <property type="entry name" value="SMAD_FHA_dom_sf"/>
</dbReference>
<dbReference type="OMA" id="QWEKDDF"/>
<dbReference type="FunFam" id="2.60.200.20:FF:000071">
    <property type="entry name" value="AGAP004588-PA"/>
    <property type="match status" value="1"/>
</dbReference>
<dbReference type="eggNOG" id="KOG1881">
    <property type="taxonomic scope" value="Eukaryota"/>
</dbReference>
<dbReference type="PANTHER" id="PTHR23308">
    <property type="entry name" value="NUCLEAR INHIBITOR OF PROTEIN PHOSPHATASE-1"/>
    <property type="match status" value="1"/>
</dbReference>
<proteinExistence type="predicted"/>
<evidence type="ECO:0000259" key="2">
    <source>
        <dbReference type="PROSITE" id="PS50006"/>
    </source>
</evidence>
<dbReference type="SMART" id="SM00240">
    <property type="entry name" value="FHA"/>
    <property type="match status" value="1"/>
</dbReference>
<dbReference type="HOGENOM" id="CLU_015909_0_1_1"/>
<dbReference type="Proteomes" id="UP000007875">
    <property type="component" value="Unassembled WGS sequence"/>
</dbReference>
<feature type="coiled-coil region" evidence="1">
    <location>
        <begin position="355"/>
        <end position="382"/>
    </location>
</feature>
<name>H2YR94_CIOSA</name>
<reference evidence="3" key="3">
    <citation type="submission" date="2025-09" db="UniProtKB">
        <authorList>
            <consortium name="Ensembl"/>
        </authorList>
    </citation>
    <scope>IDENTIFICATION</scope>
</reference>